<evidence type="ECO:0008006" key="4">
    <source>
        <dbReference type="Google" id="ProtNLM"/>
    </source>
</evidence>
<name>A0ABU5H243_9BACT</name>
<dbReference type="Proteomes" id="UP001291309">
    <property type="component" value="Unassembled WGS sequence"/>
</dbReference>
<comment type="caution">
    <text evidence="2">The sequence shown here is derived from an EMBL/GenBank/DDBJ whole genome shotgun (WGS) entry which is preliminary data.</text>
</comment>
<accession>A0ABU5H243</accession>
<gene>
    <name evidence="2" type="ORF">SYV04_13375</name>
</gene>
<evidence type="ECO:0000313" key="3">
    <source>
        <dbReference type="Proteomes" id="UP001291309"/>
    </source>
</evidence>
<keyword evidence="3" id="KW-1185">Reference proteome</keyword>
<reference evidence="2 3" key="1">
    <citation type="submission" date="2023-12" db="EMBL/GenBank/DDBJ databases">
        <title>the genome sequence of Hyalangium sp. s54d21.</title>
        <authorList>
            <person name="Zhang X."/>
        </authorList>
    </citation>
    <scope>NUCLEOTIDE SEQUENCE [LARGE SCALE GENOMIC DNA]</scope>
    <source>
        <strain evidence="3">s54d21</strain>
    </source>
</reference>
<organism evidence="2 3">
    <name type="scientific">Hyalangium rubrum</name>
    <dbReference type="NCBI Taxonomy" id="3103134"/>
    <lineage>
        <taxon>Bacteria</taxon>
        <taxon>Pseudomonadati</taxon>
        <taxon>Myxococcota</taxon>
        <taxon>Myxococcia</taxon>
        <taxon>Myxococcales</taxon>
        <taxon>Cystobacterineae</taxon>
        <taxon>Archangiaceae</taxon>
        <taxon>Hyalangium</taxon>
    </lineage>
</organism>
<feature type="region of interest" description="Disordered" evidence="1">
    <location>
        <begin position="680"/>
        <end position="719"/>
    </location>
</feature>
<feature type="compositionally biased region" description="Basic and acidic residues" evidence="1">
    <location>
        <begin position="689"/>
        <end position="719"/>
    </location>
</feature>
<proteinExistence type="predicted"/>
<dbReference type="EMBL" id="JAXIVS010000004">
    <property type="protein sequence ID" value="MDY7227396.1"/>
    <property type="molecule type" value="Genomic_DNA"/>
</dbReference>
<protein>
    <recommendedName>
        <fullName evidence="4">HEAT repeat domain-containing protein</fullName>
    </recommendedName>
</protein>
<evidence type="ECO:0000256" key="1">
    <source>
        <dbReference type="SAM" id="MobiDB-lite"/>
    </source>
</evidence>
<sequence length="830" mass="92889">MSSLTENGARRGAEVRCPGCTRFKPPPGMCPHCGCGAVPLERYGAARGMLAGGVDRFSLAERVAVLDPVRVEMLERQYAAQWALAQGLVEDVRRCEAELLQRGFVEETEDALAALLPTDPEFLLRQVGPPERPETLEALFTKGASWEVQRLAALALVHQGAFSPNALAAVRGCLEEDGRLGIEAALALTRWRVYRWARLRAEGWQRVRELARKALASSELAPRAAVAWVRASPGKALEVDVLFNLRAGLAHPDEDVRFECALCLKDEAGLAAALDSTDAGRASEARRELTSLGSPRVFEQLARQGGAAFARDVVDRLPWPPPPGALEVLLAVSEREPEPLAEVMQRLAEQQPFVLWPSEEQSRWKSWARSVLGRLPGEVALRFLHWAAQPPLELGAAQAFVDATAEALKREPADVRARSLGDAYFSRFLALVRVGQEPLLNRWAREEESGPPLLREVMVLTSRLQDWQEPLAQAARVMRAVWEGPGRELLLAPLGQAVREWSALSGREVLVDWVWQRFQEHPGERADLLTVFAPWRQLLWERQLAAPEDAVERFQAWWAIDPEGFAWQANALMEDAPVEELPRRVGCVLAAGQDTVPTRPRTASLAVFYAAAALANAFRAGHDVLKPEVERFLEWFPGFEQRVRSTPPEHGGRAPQRDFLEELHTEVRLMRERLDVLREDEDSQWQQEMQRKVEASRRRDLERQQEKLQRQEEEAPRTAEEAQRAAMAAYLADHAKEIEQARVLLQSLHPRIEEKPIDSEVLFPEGHLPTLPDYVRLIKAMSGSNAVFVLAAAGLEVSDWTVEATAWGQAMTQRLDLGVRFGQLVSAPWQ</sequence>
<evidence type="ECO:0000313" key="2">
    <source>
        <dbReference type="EMBL" id="MDY7227396.1"/>
    </source>
</evidence>
<dbReference type="RefSeq" id="WP_321546122.1">
    <property type="nucleotide sequence ID" value="NZ_JAXIVS010000004.1"/>
</dbReference>